<organism evidence="1 2">
    <name type="scientific">Cohnella xylanilytica</name>
    <dbReference type="NCBI Taxonomy" id="557555"/>
    <lineage>
        <taxon>Bacteria</taxon>
        <taxon>Bacillati</taxon>
        <taxon>Bacillota</taxon>
        <taxon>Bacilli</taxon>
        <taxon>Bacillales</taxon>
        <taxon>Paenibacillaceae</taxon>
        <taxon>Cohnella</taxon>
    </lineage>
</organism>
<keyword evidence="2" id="KW-1185">Reference proteome</keyword>
<sequence>MARYIRHIQGYNQPISKRWRVKASTTINEGDLVALDATTRYLIPAVAASTTVVGIAQQSIVTGATVTIDDAIEVLPVTDCVIRVAYTGTTKTTLADTDLVSTLFDLSNATTINLDDTTGGMCSVMDYDNTHKWADVIIASANIAKIG</sequence>
<dbReference type="RefSeq" id="WP_185138353.1">
    <property type="nucleotide sequence ID" value="NZ_JACJVR010000090.1"/>
</dbReference>
<proteinExistence type="predicted"/>
<protein>
    <submittedName>
        <fullName evidence="1">Uncharacterized protein</fullName>
    </submittedName>
</protein>
<dbReference type="AlphaFoldDB" id="A0A841U7Z4"/>
<dbReference type="EMBL" id="JACJVR010000090">
    <property type="protein sequence ID" value="MBB6694383.1"/>
    <property type="molecule type" value="Genomic_DNA"/>
</dbReference>
<name>A0A841U7Z4_9BACL</name>
<gene>
    <name evidence="1" type="ORF">H7B90_23585</name>
</gene>
<evidence type="ECO:0000313" key="2">
    <source>
        <dbReference type="Proteomes" id="UP000553776"/>
    </source>
</evidence>
<accession>A0A841U7Z4</accession>
<evidence type="ECO:0000313" key="1">
    <source>
        <dbReference type="EMBL" id="MBB6694383.1"/>
    </source>
</evidence>
<reference evidence="1 2" key="1">
    <citation type="submission" date="2020-08" db="EMBL/GenBank/DDBJ databases">
        <title>Cohnella phylogeny.</title>
        <authorList>
            <person name="Dunlap C."/>
        </authorList>
    </citation>
    <scope>NUCLEOTIDE SEQUENCE [LARGE SCALE GENOMIC DNA]</scope>
    <source>
        <strain evidence="1 2">DSM 25239</strain>
    </source>
</reference>
<dbReference type="Proteomes" id="UP000553776">
    <property type="component" value="Unassembled WGS sequence"/>
</dbReference>
<comment type="caution">
    <text evidence="1">The sequence shown here is derived from an EMBL/GenBank/DDBJ whole genome shotgun (WGS) entry which is preliminary data.</text>
</comment>